<dbReference type="InterPro" id="IPR013328">
    <property type="entry name" value="6PGD_dom2"/>
</dbReference>
<protein>
    <submittedName>
        <fullName evidence="4">3-hydroxyacyl-CoA dehydrogenase</fullName>
    </submittedName>
</protein>
<feature type="domain" description="3-hydroxyacyl-CoA dehydrogenase NAD binding" evidence="3">
    <location>
        <begin position="10"/>
        <end position="185"/>
    </location>
</feature>
<accession>A0ABW8IXQ5</accession>
<feature type="domain" description="3-hydroxyacyl-CoA dehydrogenase C-terminal" evidence="2">
    <location>
        <begin position="189"/>
        <end position="260"/>
    </location>
</feature>
<dbReference type="InterPro" id="IPR006176">
    <property type="entry name" value="3-OHacyl-CoA_DH_NAD-bd"/>
</dbReference>
<gene>
    <name evidence="4" type="ORF">ISP13_14705</name>
</gene>
<dbReference type="RefSeq" id="WP_284396495.1">
    <property type="nucleotide sequence ID" value="NZ_BSNQ01000003.1"/>
</dbReference>
<comment type="caution">
    <text evidence="4">The sequence shown here is derived from an EMBL/GenBank/DDBJ whole genome shotgun (WGS) entry which is preliminary data.</text>
</comment>
<dbReference type="InterPro" id="IPR008927">
    <property type="entry name" value="6-PGluconate_DH-like_C_sf"/>
</dbReference>
<dbReference type="Gene3D" id="1.10.1040.10">
    <property type="entry name" value="N-(1-d-carboxylethyl)-l-norvaline Dehydrogenase, domain 2"/>
    <property type="match status" value="1"/>
</dbReference>
<dbReference type="PANTHER" id="PTHR48075:SF5">
    <property type="entry name" value="3-HYDROXYBUTYRYL-COA DEHYDROGENASE"/>
    <property type="match status" value="1"/>
</dbReference>
<evidence type="ECO:0000256" key="1">
    <source>
        <dbReference type="ARBA" id="ARBA00023002"/>
    </source>
</evidence>
<name>A0ABW8IXQ5_9GAMM</name>
<dbReference type="PANTHER" id="PTHR48075">
    <property type="entry name" value="3-HYDROXYACYL-COA DEHYDROGENASE FAMILY PROTEIN"/>
    <property type="match status" value="1"/>
</dbReference>
<keyword evidence="1" id="KW-0560">Oxidoreductase</keyword>
<dbReference type="Gene3D" id="3.40.50.720">
    <property type="entry name" value="NAD(P)-binding Rossmann-like Domain"/>
    <property type="match status" value="1"/>
</dbReference>
<dbReference type="Pfam" id="PF00725">
    <property type="entry name" value="3HCDH"/>
    <property type="match status" value="1"/>
</dbReference>
<proteinExistence type="predicted"/>
<reference evidence="4 5" key="1">
    <citation type="submission" date="2020-10" db="EMBL/GenBank/DDBJ databases">
        <title>Phylogeny of dyella-like bacteria.</title>
        <authorList>
            <person name="Fu J."/>
        </authorList>
    </citation>
    <scope>NUCLEOTIDE SEQUENCE [LARGE SCALE GENOMIC DNA]</scope>
    <source>
        <strain evidence="4 5">DHOB07</strain>
    </source>
</reference>
<keyword evidence="5" id="KW-1185">Reference proteome</keyword>
<evidence type="ECO:0000313" key="5">
    <source>
        <dbReference type="Proteomes" id="UP001620405"/>
    </source>
</evidence>
<dbReference type="SUPFAM" id="SSF48179">
    <property type="entry name" value="6-phosphogluconate dehydrogenase C-terminal domain-like"/>
    <property type="match status" value="1"/>
</dbReference>
<evidence type="ECO:0000259" key="2">
    <source>
        <dbReference type="Pfam" id="PF00725"/>
    </source>
</evidence>
<dbReference type="EMBL" id="JADIKG010000013">
    <property type="protein sequence ID" value="MFK2874791.1"/>
    <property type="molecule type" value="Genomic_DNA"/>
</dbReference>
<sequence>MSQNKPIRRVAIIGTGVIGASWASLFLAKGLDVVATDVAPGAEAALRRFVSMAWPALQRLGLASGASQDRLSFTASLADAVKDADLVQENGPEKIDFKKTLYRQLDELLQPSVIIASSSSGLTMSEIQSACELHPERCVIGHPFNPPHLVPLVEIVGGAKTSQETIERVDKFYTSLGKRTVRVKKEVPGHVANRLQAALAREVYHLVADDVVSAADVDTALCWGPGLRWGIMGQLMLNHLGGGQGGIEHFFQQFTGPMTAWWKVLGNPQLTPDVQKKLIDGVHTEVGSRSIDDLAAERDEVLLGLLELRNKVDKSSQTKSTTPVA</sequence>
<dbReference type="Proteomes" id="UP001620405">
    <property type="component" value="Unassembled WGS sequence"/>
</dbReference>
<dbReference type="SUPFAM" id="SSF51735">
    <property type="entry name" value="NAD(P)-binding Rossmann-fold domains"/>
    <property type="match status" value="1"/>
</dbReference>
<organism evidence="4 5">
    <name type="scientific">Dyella lipolytica</name>
    <dbReference type="NCBI Taxonomy" id="1867835"/>
    <lineage>
        <taxon>Bacteria</taxon>
        <taxon>Pseudomonadati</taxon>
        <taxon>Pseudomonadota</taxon>
        <taxon>Gammaproteobacteria</taxon>
        <taxon>Lysobacterales</taxon>
        <taxon>Rhodanobacteraceae</taxon>
        <taxon>Dyella</taxon>
    </lineage>
</organism>
<dbReference type="InterPro" id="IPR036291">
    <property type="entry name" value="NAD(P)-bd_dom_sf"/>
</dbReference>
<dbReference type="Pfam" id="PF02737">
    <property type="entry name" value="3HCDH_N"/>
    <property type="match status" value="1"/>
</dbReference>
<evidence type="ECO:0000313" key="4">
    <source>
        <dbReference type="EMBL" id="MFK2874791.1"/>
    </source>
</evidence>
<evidence type="ECO:0000259" key="3">
    <source>
        <dbReference type="Pfam" id="PF02737"/>
    </source>
</evidence>
<dbReference type="InterPro" id="IPR006108">
    <property type="entry name" value="3HC_DH_C"/>
</dbReference>